<accession>A0A919P7L5</accession>
<evidence type="ECO:0000256" key="5">
    <source>
        <dbReference type="ARBA" id="ARBA00012827"/>
    </source>
</evidence>
<feature type="repeat" description="Lumazine-binding" evidence="11">
    <location>
        <begin position="109"/>
        <end position="205"/>
    </location>
</feature>
<dbReference type="PANTHER" id="PTHR21098:SF12">
    <property type="entry name" value="RIBOFLAVIN SYNTHASE"/>
    <property type="match status" value="1"/>
</dbReference>
<evidence type="ECO:0000256" key="3">
    <source>
        <dbReference type="ARBA" id="ARBA00004887"/>
    </source>
</evidence>
<comment type="pathway">
    <text evidence="3">Cofactor biosynthesis; riboflavin biosynthesis; riboflavin from 2-hydroxy-3-oxobutyl phosphate and 5-amino-6-(D-ribitylamino)uracil: step 2/2.</text>
</comment>
<keyword evidence="8" id="KW-0808">Transferase</keyword>
<evidence type="ECO:0000256" key="8">
    <source>
        <dbReference type="ARBA" id="ARBA00022679"/>
    </source>
</evidence>
<dbReference type="RefSeq" id="WP_203667113.1">
    <property type="nucleotide sequence ID" value="NZ_BONO01000002.1"/>
</dbReference>
<comment type="function">
    <text evidence="2">Catalyzes the dismutation of two molecules of 6,7-dimethyl-8-ribityllumazine, resulting in the formation of riboflavin and 5-amino-6-(D-ribitylamino)uracil.</text>
</comment>
<gene>
    <name evidence="13" type="primary">ribE</name>
    <name evidence="13" type="ORF">Cpa01nite_04640</name>
</gene>
<dbReference type="NCBIfam" id="NF006767">
    <property type="entry name" value="PRK09289.1"/>
    <property type="match status" value="1"/>
</dbReference>
<evidence type="ECO:0000256" key="7">
    <source>
        <dbReference type="ARBA" id="ARBA00022619"/>
    </source>
</evidence>
<feature type="domain" description="Lumazine-binding" evidence="12">
    <location>
        <begin position="1"/>
        <end position="108"/>
    </location>
</feature>
<evidence type="ECO:0000256" key="9">
    <source>
        <dbReference type="ARBA" id="ARBA00022737"/>
    </source>
</evidence>
<dbReference type="InterPro" id="IPR026017">
    <property type="entry name" value="Lumazine-bd_dom"/>
</dbReference>
<name>A0A919P7L5_9CELL</name>
<keyword evidence="14" id="KW-1185">Reference proteome</keyword>
<feature type="domain" description="Lumazine-binding" evidence="12">
    <location>
        <begin position="109"/>
        <end position="205"/>
    </location>
</feature>
<feature type="repeat" description="Lumazine-binding" evidence="11">
    <location>
        <begin position="1"/>
        <end position="108"/>
    </location>
</feature>
<reference evidence="13" key="1">
    <citation type="submission" date="2021-01" db="EMBL/GenBank/DDBJ databases">
        <title>Whole genome shotgun sequence of Cellulomonas pakistanensis NBRC 110800.</title>
        <authorList>
            <person name="Komaki H."/>
            <person name="Tamura T."/>
        </authorList>
    </citation>
    <scope>NUCLEOTIDE SEQUENCE</scope>
    <source>
        <strain evidence="13">NBRC 110800</strain>
    </source>
</reference>
<evidence type="ECO:0000256" key="1">
    <source>
        <dbReference type="ARBA" id="ARBA00000968"/>
    </source>
</evidence>
<dbReference type="FunFam" id="2.40.30.20:FF:000003">
    <property type="entry name" value="Riboflavin synthase, alpha subunit"/>
    <property type="match status" value="1"/>
</dbReference>
<dbReference type="Gene3D" id="2.40.30.20">
    <property type="match status" value="2"/>
</dbReference>
<dbReference type="PANTHER" id="PTHR21098">
    <property type="entry name" value="RIBOFLAVIN SYNTHASE ALPHA CHAIN"/>
    <property type="match status" value="1"/>
</dbReference>
<dbReference type="GO" id="GO:0009231">
    <property type="term" value="P:riboflavin biosynthetic process"/>
    <property type="evidence" value="ECO:0007669"/>
    <property type="project" value="UniProtKB-KW"/>
</dbReference>
<evidence type="ECO:0000256" key="10">
    <source>
        <dbReference type="NCBIfam" id="TIGR00187"/>
    </source>
</evidence>
<dbReference type="FunFam" id="2.40.30.20:FF:000004">
    <property type="entry name" value="Riboflavin synthase, alpha subunit"/>
    <property type="match status" value="1"/>
</dbReference>
<dbReference type="PIRSF" id="PIRSF000498">
    <property type="entry name" value="Riboflavin_syn_A"/>
    <property type="match status" value="1"/>
</dbReference>
<evidence type="ECO:0000256" key="2">
    <source>
        <dbReference type="ARBA" id="ARBA00002803"/>
    </source>
</evidence>
<evidence type="ECO:0000256" key="11">
    <source>
        <dbReference type="PROSITE-ProRule" id="PRU00524"/>
    </source>
</evidence>
<dbReference type="InterPro" id="IPR023366">
    <property type="entry name" value="ATP_synth_asu-like_sf"/>
</dbReference>
<organism evidence="13 14">
    <name type="scientific">Cellulomonas pakistanensis</name>
    <dbReference type="NCBI Taxonomy" id="992287"/>
    <lineage>
        <taxon>Bacteria</taxon>
        <taxon>Bacillati</taxon>
        <taxon>Actinomycetota</taxon>
        <taxon>Actinomycetes</taxon>
        <taxon>Micrococcales</taxon>
        <taxon>Cellulomonadaceae</taxon>
        <taxon>Cellulomonas</taxon>
    </lineage>
</organism>
<dbReference type="EMBL" id="BONO01000002">
    <property type="protein sequence ID" value="GIG35083.1"/>
    <property type="molecule type" value="Genomic_DNA"/>
</dbReference>
<evidence type="ECO:0000313" key="13">
    <source>
        <dbReference type="EMBL" id="GIG35083.1"/>
    </source>
</evidence>
<dbReference type="InterPro" id="IPR017938">
    <property type="entry name" value="Riboflavin_synthase-like_b-brl"/>
</dbReference>
<dbReference type="EC" id="2.5.1.9" evidence="5 10"/>
<comment type="caution">
    <text evidence="13">The sequence shown here is derived from an EMBL/GenBank/DDBJ whole genome shotgun (WGS) entry which is preliminary data.</text>
</comment>
<sequence>MFTGIVEEVGTVVALDLAPGAGDGPDGAPAGDARLVLRGPLVTSDARHGDSIAVQGVCLTVTDLPGDGTFAVDVMPESLRRTALGDLAAGSPVNLERAVRADARLGGHVVQGHVDGVGTVRRRTPGPRWDEVEIALDPALARYVAEKGSVAVAGVSLTVTAVGPDWFGVSLIPTTLAETTLGDAAVGTRVNLEVDVLAKYVERLLAAGAVAGAGAGAGGPGAGGLGAAGAGAGAGADTGVAR</sequence>
<comment type="catalytic activity">
    <reaction evidence="1">
        <text>2 6,7-dimethyl-8-(1-D-ribityl)lumazine + H(+) = 5-amino-6-(D-ribitylamino)uracil + riboflavin</text>
        <dbReference type="Rhea" id="RHEA:20772"/>
        <dbReference type="ChEBI" id="CHEBI:15378"/>
        <dbReference type="ChEBI" id="CHEBI:15934"/>
        <dbReference type="ChEBI" id="CHEBI:57986"/>
        <dbReference type="ChEBI" id="CHEBI:58201"/>
        <dbReference type="EC" id="2.5.1.9"/>
    </reaction>
</comment>
<keyword evidence="9" id="KW-0677">Repeat</keyword>
<dbReference type="InterPro" id="IPR001783">
    <property type="entry name" value="Lumazine-bd"/>
</dbReference>
<comment type="subunit">
    <text evidence="4">Homotrimer.</text>
</comment>
<dbReference type="GO" id="GO:0004746">
    <property type="term" value="F:riboflavin synthase activity"/>
    <property type="evidence" value="ECO:0007669"/>
    <property type="project" value="UniProtKB-UniRule"/>
</dbReference>
<evidence type="ECO:0000256" key="4">
    <source>
        <dbReference type="ARBA" id="ARBA00011233"/>
    </source>
</evidence>
<dbReference type="Proteomes" id="UP000642125">
    <property type="component" value="Unassembled WGS sequence"/>
</dbReference>
<protein>
    <recommendedName>
        <fullName evidence="6 10">Riboflavin synthase</fullName>
        <ecNumber evidence="5 10">2.5.1.9</ecNumber>
    </recommendedName>
</protein>
<dbReference type="AlphaFoldDB" id="A0A919P7L5"/>
<keyword evidence="7" id="KW-0686">Riboflavin biosynthesis</keyword>
<evidence type="ECO:0000256" key="6">
    <source>
        <dbReference type="ARBA" id="ARBA00013950"/>
    </source>
</evidence>
<dbReference type="CDD" id="cd00402">
    <property type="entry name" value="Riboflavin_synthase_like"/>
    <property type="match status" value="1"/>
</dbReference>
<dbReference type="NCBIfam" id="TIGR00187">
    <property type="entry name" value="ribE"/>
    <property type="match status" value="1"/>
</dbReference>
<dbReference type="SUPFAM" id="SSF63380">
    <property type="entry name" value="Riboflavin synthase domain-like"/>
    <property type="match status" value="2"/>
</dbReference>
<proteinExistence type="predicted"/>
<evidence type="ECO:0000259" key="12">
    <source>
        <dbReference type="PROSITE" id="PS51177"/>
    </source>
</evidence>
<evidence type="ECO:0000313" key="14">
    <source>
        <dbReference type="Proteomes" id="UP000642125"/>
    </source>
</evidence>
<dbReference type="PROSITE" id="PS51177">
    <property type="entry name" value="LUMAZINE_BIND"/>
    <property type="match status" value="2"/>
</dbReference>
<dbReference type="Pfam" id="PF00677">
    <property type="entry name" value="Lum_binding"/>
    <property type="match status" value="2"/>
</dbReference>